<keyword evidence="2" id="KW-1185">Reference proteome</keyword>
<proteinExistence type="predicted"/>
<accession>A0ABP4T270</accession>
<protein>
    <recommendedName>
        <fullName evidence="3">DUF3606 domain-containing protein</fullName>
    </recommendedName>
</protein>
<dbReference type="EMBL" id="BAAANY010000009">
    <property type="protein sequence ID" value="GAA1680980.1"/>
    <property type="molecule type" value="Genomic_DNA"/>
</dbReference>
<sequence length="152" mass="16952">MEGVEMTDHRNHGHGYLSWSHPLARVANRHCRAHNEYRRSGWAGGIGSVACGACWEWAIRDDERVVIEYGVSRHQGPDIDVVDEIAIERACRGEQVRLTRVERSIAAAQLRDSENLTDYQIAHRLHTNSEVVRQALALADATTAATDLAEVA</sequence>
<name>A0ABP4T270_9ACTN</name>
<evidence type="ECO:0000313" key="1">
    <source>
        <dbReference type="EMBL" id="GAA1680980.1"/>
    </source>
</evidence>
<organism evidence="1 2">
    <name type="scientific">Fodinicola feengrottensis</name>
    <dbReference type="NCBI Taxonomy" id="435914"/>
    <lineage>
        <taxon>Bacteria</taxon>
        <taxon>Bacillati</taxon>
        <taxon>Actinomycetota</taxon>
        <taxon>Actinomycetes</taxon>
        <taxon>Mycobacteriales</taxon>
        <taxon>Fodinicola</taxon>
    </lineage>
</organism>
<evidence type="ECO:0008006" key="3">
    <source>
        <dbReference type="Google" id="ProtNLM"/>
    </source>
</evidence>
<reference evidence="2" key="1">
    <citation type="journal article" date="2019" name="Int. J. Syst. Evol. Microbiol.">
        <title>The Global Catalogue of Microorganisms (GCM) 10K type strain sequencing project: providing services to taxonomists for standard genome sequencing and annotation.</title>
        <authorList>
            <consortium name="The Broad Institute Genomics Platform"/>
            <consortium name="The Broad Institute Genome Sequencing Center for Infectious Disease"/>
            <person name="Wu L."/>
            <person name="Ma J."/>
        </authorList>
    </citation>
    <scope>NUCLEOTIDE SEQUENCE [LARGE SCALE GENOMIC DNA]</scope>
    <source>
        <strain evidence="2">JCM 14718</strain>
    </source>
</reference>
<gene>
    <name evidence="1" type="ORF">GCM10009765_32680</name>
</gene>
<dbReference type="Proteomes" id="UP001500618">
    <property type="component" value="Unassembled WGS sequence"/>
</dbReference>
<comment type="caution">
    <text evidence="1">The sequence shown here is derived from an EMBL/GenBank/DDBJ whole genome shotgun (WGS) entry which is preliminary data.</text>
</comment>
<evidence type="ECO:0000313" key="2">
    <source>
        <dbReference type="Proteomes" id="UP001500618"/>
    </source>
</evidence>